<feature type="signal peptide" evidence="1">
    <location>
        <begin position="1"/>
        <end position="21"/>
    </location>
</feature>
<feature type="chain" id="PRO_5002939520" evidence="1">
    <location>
        <begin position="22"/>
        <end position="87"/>
    </location>
</feature>
<dbReference type="Proteomes" id="UP000002058">
    <property type="component" value="Unassembled WGS sequence"/>
</dbReference>
<evidence type="ECO:0000256" key="1">
    <source>
        <dbReference type="SAM" id="SignalP"/>
    </source>
</evidence>
<protein>
    <submittedName>
        <fullName evidence="2">Uncharacterized protein</fullName>
    </submittedName>
</protein>
<keyword evidence="1" id="KW-0732">Signal</keyword>
<dbReference type="HOGENOM" id="CLU_2484993_0_0_1"/>
<dbReference type="RefSeq" id="XP_002540751.1">
    <property type="nucleotide sequence ID" value="XM_002540705.1"/>
</dbReference>
<dbReference type="AlphaFoldDB" id="C4JL49"/>
<evidence type="ECO:0000313" key="3">
    <source>
        <dbReference type="Proteomes" id="UP000002058"/>
    </source>
</evidence>
<dbReference type="GeneID" id="8444916"/>
<gene>
    <name evidence="2" type="ORF">UREG_00264</name>
</gene>
<organism evidence="2 3">
    <name type="scientific">Uncinocarpus reesii (strain UAMH 1704)</name>
    <dbReference type="NCBI Taxonomy" id="336963"/>
    <lineage>
        <taxon>Eukaryota</taxon>
        <taxon>Fungi</taxon>
        <taxon>Dikarya</taxon>
        <taxon>Ascomycota</taxon>
        <taxon>Pezizomycotina</taxon>
        <taxon>Eurotiomycetes</taxon>
        <taxon>Eurotiomycetidae</taxon>
        <taxon>Onygenales</taxon>
        <taxon>Onygenaceae</taxon>
        <taxon>Uncinocarpus</taxon>
    </lineage>
</organism>
<dbReference type="KEGG" id="ure:UREG_00264"/>
<keyword evidence="3" id="KW-1185">Reference proteome</keyword>
<proteinExistence type="predicted"/>
<sequence>MQFFSILATAALALLPSLTAAQEDNQAMVEIYSKDGENFQYPVDFNSCTPVIRTEPECTGDKMKFGAGFHEFQREFIVESVNCERQQ</sequence>
<evidence type="ECO:0000313" key="2">
    <source>
        <dbReference type="EMBL" id="EEP75418.1"/>
    </source>
</evidence>
<reference evidence="3" key="1">
    <citation type="journal article" date="2009" name="Genome Res.">
        <title>Comparative genomic analyses of the human fungal pathogens Coccidioides and their relatives.</title>
        <authorList>
            <person name="Sharpton T.J."/>
            <person name="Stajich J.E."/>
            <person name="Rounsley S.D."/>
            <person name="Gardner M.J."/>
            <person name="Wortman J.R."/>
            <person name="Jordar V.S."/>
            <person name="Maiti R."/>
            <person name="Kodira C.D."/>
            <person name="Neafsey D.E."/>
            <person name="Zeng Q."/>
            <person name="Hung C.-Y."/>
            <person name="McMahan C."/>
            <person name="Muszewska A."/>
            <person name="Grynberg M."/>
            <person name="Mandel M.A."/>
            <person name="Kellner E.M."/>
            <person name="Barker B.M."/>
            <person name="Galgiani J.N."/>
            <person name="Orbach M.J."/>
            <person name="Kirkland T.N."/>
            <person name="Cole G.T."/>
            <person name="Henn M.R."/>
            <person name="Birren B.W."/>
            <person name="Taylor J.W."/>
        </authorList>
    </citation>
    <scope>NUCLEOTIDE SEQUENCE [LARGE SCALE GENOMIC DNA]</scope>
    <source>
        <strain evidence="3">UAMH 1704</strain>
    </source>
</reference>
<dbReference type="VEuPathDB" id="FungiDB:UREG_00264"/>
<dbReference type="EMBL" id="CH476615">
    <property type="protein sequence ID" value="EEP75418.1"/>
    <property type="molecule type" value="Genomic_DNA"/>
</dbReference>
<dbReference type="InParanoid" id="C4JL49"/>
<accession>C4JL49</accession>
<name>C4JL49_UNCRE</name>